<dbReference type="PANTHER" id="PTHR45931:SF3">
    <property type="entry name" value="RING ZINC FINGER-CONTAINING PROTEIN"/>
    <property type="match status" value="1"/>
</dbReference>
<dbReference type="Gene3D" id="3.30.40.10">
    <property type="entry name" value="Zinc/RING finger domain, C3HC4 (zinc finger)"/>
    <property type="match status" value="1"/>
</dbReference>
<dbReference type="GO" id="GO:0008270">
    <property type="term" value="F:zinc ion binding"/>
    <property type="evidence" value="ECO:0007669"/>
    <property type="project" value="UniProtKB-KW"/>
</dbReference>
<dbReference type="EMBL" id="LSYV01000018">
    <property type="protein sequence ID" value="KXZ50309.1"/>
    <property type="molecule type" value="Genomic_DNA"/>
</dbReference>
<sequence>MRPRPDAQEVLDALQYSTFEGGASAPDGACAICQCDYERGEQLVRLPCAHVLHAGCGRKWLGEYSKKCPICKAAVC</sequence>
<reference evidence="7" key="1">
    <citation type="journal article" date="2016" name="Nat. Commun.">
        <title>The Gonium pectorale genome demonstrates co-option of cell cycle regulation during the evolution of multicellularity.</title>
        <authorList>
            <person name="Hanschen E.R."/>
            <person name="Marriage T.N."/>
            <person name="Ferris P.J."/>
            <person name="Hamaji T."/>
            <person name="Toyoda A."/>
            <person name="Fujiyama A."/>
            <person name="Neme R."/>
            <person name="Noguchi H."/>
            <person name="Minakuchi Y."/>
            <person name="Suzuki M."/>
            <person name="Kawai-Toyooka H."/>
            <person name="Smith D.R."/>
            <person name="Sparks H."/>
            <person name="Anderson J."/>
            <person name="Bakaric R."/>
            <person name="Luria V."/>
            <person name="Karger A."/>
            <person name="Kirschner M.W."/>
            <person name="Durand P.M."/>
            <person name="Michod R.E."/>
            <person name="Nozaki H."/>
            <person name="Olson B.J."/>
        </authorList>
    </citation>
    <scope>NUCLEOTIDE SEQUENCE [LARGE SCALE GENOMIC DNA]</scope>
    <source>
        <strain evidence="7">NIES-2863</strain>
    </source>
</reference>
<dbReference type="GO" id="GO:0006511">
    <property type="term" value="P:ubiquitin-dependent protein catabolic process"/>
    <property type="evidence" value="ECO:0007669"/>
    <property type="project" value="TreeGrafter"/>
</dbReference>
<dbReference type="AlphaFoldDB" id="A0A150GKD7"/>
<dbReference type="PANTHER" id="PTHR45931">
    <property type="entry name" value="SI:CH211-59O9.10"/>
    <property type="match status" value="1"/>
</dbReference>
<name>A0A150GKD7_GONPE</name>
<protein>
    <recommendedName>
        <fullName evidence="5">RING-type domain-containing protein</fullName>
    </recommendedName>
</protein>
<dbReference type="Proteomes" id="UP000075714">
    <property type="component" value="Unassembled WGS sequence"/>
</dbReference>
<dbReference type="InterPro" id="IPR001841">
    <property type="entry name" value="Znf_RING"/>
</dbReference>
<keyword evidence="2 4" id="KW-0863">Zinc-finger</keyword>
<accession>A0A150GKD7</accession>
<keyword evidence="7" id="KW-1185">Reference proteome</keyword>
<evidence type="ECO:0000313" key="6">
    <source>
        <dbReference type="EMBL" id="KXZ50309.1"/>
    </source>
</evidence>
<evidence type="ECO:0000256" key="3">
    <source>
        <dbReference type="ARBA" id="ARBA00022833"/>
    </source>
</evidence>
<gene>
    <name evidence="6" type="ORF">GPECTOR_17g948</name>
</gene>
<dbReference type="GO" id="GO:0005634">
    <property type="term" value="C:nucleus"/>
    <property type="evidence" value="ECO:0007669"/>
    <property type="project" value="TreeGrafter"/>
</dbReference>
<evidence type="ECO:0000256" key="2">
    <source>
        <dbReference type="ARBA" id="ARBA00022771"/>
    </source>
</evidence>
<proteinExistence type="predicted"/>
<comment type="caution">
    <text evidence="6">The sequence shown here is derived from an EMBL/GenBank/DDBJ whole genome shotgun (WGS) entry which is preliminary data.</text>
</comment>
<dbReference type="SUPFAM" id="SSF57850">
    <property type="entry name" value="RING/U-box"/>
    <property type="match status" value="1"/>
</dbReference>
<dbReference type="Pfam" id="PF13639">
    <property type="entry name" value="zf-RING_2"/>
    <property type="match status" value="1"/>
</dbReference>
<dbReference type="SMART" id="SM00184">
    <property type="entry name" value="RING"/>
    <property type="match status" value="1"/>
</dbReference>
<evidence type="ECO:0000259" key="5">
    <source>
        <dbReference type="PROSITE" id="PS50089"/>
    </source>
</evidence>
<dbReference type="InterPro" id="IPR013083">
    <property type="entry name" value="Znf_RING/FYVE/PHD"/>
</dbReference>
<organism evidence="6 7">
    <name type="scientific">Gonium pectorale</name>
    <name type="common">Green alga</name>
    <dbReference type="NCBI Taxonomy" id="33097"/>
    <lineage>
        <taxon>Eukaryota</taxon>
        <taxon>Viridiplantae</taxon>
        <taxon>Chlorophyta</taxon>
        <taxon>core chlorophytes</taxon>
        <taxon>Chlorophyceae</taxon>
        <taxon>CS clade</taxon>
        <taxon>Chlamydomonadales</taxon>
        <taxon>Volvocaceae</taxon>
        <taxon>Gonium</taxon>
    </lineage>
</organism>
<keyword evidence="3" id="KW-0862">Zinc</keyword>
<feature type="domain" description="RING-type" evidence="5">
    <location>
        <begin position="30"/>
        <end position="72"/>
    </location>
</feature>
<dbReference type="GO" id="GO:0061630">
    <property type="term" value="F:ubiquitin protein ligase activity"/>
    <property type="evidence" value="ECO:0007669"/>
    <property type="project" value="TreeGrafter"/>
</dbReference>
<evidence type="ECO:0000256" key="1">
    <source>
        <dbReference type="ARBA" id="ARBA00022723"/>
    </source>
</evidence>
<evidence type="ECO:0000256" key="4">
    <source>
        <dbReference type="PROSITE-ProRule" id="PRU00175"/>
    </source>
</evidence>
<dbReference type="OrthoDB" id="8062037at2759"/>
<dbReference type="InterPro" id="IPR051834">
    <property type="entry name" value="RING_finger_E3_ligase"/>
</dbReference>
<keyword evidence="1" id="KW-0479">Metal-binding</keyword>
<dbReference type="STRING" id="33097.A0A150GKD7"/>
<evidence type="ECO:0000313" key="7">
    <source>
        <dbReference type="Proteomes" id="UP000075714"/>
    </source>
</evidence>
<dbReference type="PROSITE" id="PS50089">
    <property type="entry name" value="ZF_RING_2"/>
    <property type="match status" value="1"/>
</dbReference>